<feature type="transmembrane region" description="Helical" evidence="2">
    <location>
        <begin position="24"/>
        <end position="46"/>
    </location>
</feature>
<evidence type="ECO:0000256" key="2">
    <source>
        <dbReference type="SAM" id="Phobius"/>
    </source>
</evidence>
<feature type="transmembrane region" description="Helical" evidence="2">
    <location>
        <begin position="90"/>
        <end position="110"/>
    </location>
</feature>
<sequence length="297" mass="32439">MLLGGFLILPSTYDKDPQLRFADGVITIVIVALLTGGYSLTVLLWFACPSPLFRLESIFIPAASYSAFGFLASIWPIITSTRSDPTQPSCALTIVLTGVSCTIYGALAFWQSRSVKKTTKPAIWPVSGQWQETSPWQEGNNGYYSPYAGSTYPLTARSDSASFVYPPPAAEPIEEDAVGQQMASLLRKDPGPSPDPTQSTFHLEWPIDDEGEDGNAQSRHNRARTLSGGPTHLSPGDAIRHGRHNSDAGGALAKLGRAIRFGDSRGRTEIREERERAERARSRDERRREIELGSLGS</sequence>
<reference evidence="3" key="1">
    <citation type="journal article" date="2020" name="Stud. Mycol.">
        <title>101 Dothideomycetes genomes: a test case for predicting lifestyles and emergence of pathogens.</title>
        <authorList>
            <person name="Haridas S."/>
            <person name="Albert R."/>
            <person name="Binder M."/>
            <person name="Bloem J."/>
            <person name="Labutti K."/>
            <person name="Salamov A."/>
            <person name="Andreopoulos B."/>
            <person name="Baker S."/>
            <person name="Barry K."/>
            <person name="Bills G."/>
            <person name="Bluhm B."/>
            <person name="Cannon C."/>
            <person name="Castanera R."/>
            <person name="Culley D."/>
            <person name="Daum C."/>
            <person name="Ezra D."/>
            <person name="Gonzalez J."/>
            <person name="Henrissat B."/>
            <person name="Kuo A."/>
            <person name="Liang C."/>
            <person name="Lipzen A."/>
            <person name="Lutzoni F."/>
            <person name="Magnuson J."/>
            <person name="Mondo S."/>
            <person name="Nolan M."/>
            <person name="Ohm R."/>
            <person name="Pangilinan J."/>
            <person name="Park H.-J."/>
            <person name="Ramirez L."/>
            <person name="Alfaro M."/>
            <person name="Sun H."/>
            <person name="Tritt A."/>
            <person name="Yoshinaga Y."/>
            <person name="Zwiers L.-H."/>
            <person name="Turgeon B."/>
            <person name="Goodwin S."/>
            <person name="Spatafora J."/>
            <person name="Crous P."/>
            <person name="Grigoriev I."/>
        </authorList>
    </citation>
    <scope>NUCLEOTIDE SEQUENCE</scope>
    <source>
        <strain evidence="3">CBS 115976</strain>
    </source>
</reference>
<feature type="compositionally biased region" description="Basic and acidic residues" evidence="1">
    <location>
        <begin position="260"/>
        <end position="291"/>
    </location>
</feature>
<evidence type="ECO:0000313" key="4">
    <source>
        <dbReference type="Proteomes" id="UP000799302"/>
    </source>
</evidence>
<protein>
    <submittedName>
        <fullName evidence="3">Uncharacterized protein</fullName>
    </submittedName>
</protein>
<organism evidence="3 4">
    <name type="scientific">Microthyrium microscopicum</name>
    <dbReference type="NCBI Taxonomy" id="703497"/>
    <lineage>
        <taxon>Eukaryota</taxon>
        <taxon>Fungi</taxon>
        <taxon>Dikarya</taxon>
        <taxon>Ascomycota</taxon>
        <taxon>Pezizomycotina</taxon>
        <taxon>Dothideomycetes</taxon>
        <taxon>Dothideomycetes incertae sedis</taxon>
        <taxon>Microthyriales</taxon>
        <taxon>Microthyriaceae</taxon>
        <taxon>Microthyrium</taxon>
    </lineage>
</organism>
<feature type="transmembrane region" description="Helical" evidence="2">
    <location>
        <begin position="58"/>
        <end position="78"/>
    </location>
</feature>
<keyword evidence="2" id="KW-1133">Transmembrane helix</keyword>
<gene>
    <name evidence="3" type="ORF">BT63DRAFT_163922</name>
</gene>
<dbReference type="AlphaFoldDB" id="A0A6A6UQF3"/>
<keyword evidence="2" id="KW-0472">Membrane</keyword>
<keyword evidence="2" id="KW-0812">Transmembrane</keyword>
<dbReference type="EMBL" id="MU004231">
    <property type="protein sequence ID" value="KAF2673671.1"/>
    <property type="molecule type" value="Genomic_DNA"/>
</dbReference>
<dbReference type="OrthoDB" id="3254104at2759"/>
<evidence type="ECO:0000313" key="3">
    <source>
        <dbReference type="EMBL" id="KAF2673671.1"/>
    </source>
</evidence>
<evidence type="ECO:0000256" key="1">
    <source>
        <dbReference type="SAM" id="MobiDB-lite"/>
    </source>
</evidence>
<dbReference type="Proteomes" id="UP000799302">
    <property type="component" value="Unassembled WGS sequence"/>
</dbReference>
<feature type="region of interest" description="Disordered" evidence="1">
    <location>
        <begin position="175"/>
        <end position="297"/>
    </location>
</feature>
<keyword evidence="4" id="KW-1185">Reference proteome</keyword>
<proteinExistence type="predicted"/>
<accession>A0A6A6UQF3</accession>
<name>A0A6A6UQF3_9PEZI</name>